<feature type="compositionally biased region" description="Low complexity" evidence="19">
    <location>
        <begin position="1243"/>
        <end position="1263"/>
    </location>
</feature>
<evidence type="ECO:0000256" key="11">
    <source>
        <dbReference type="ARBA" id="ARBA00022737"/>
    </source>
</evidence>
<evidence type="ECO:0000256" key="16">
    <source>
        <dbReference type="ARBA" id="ARBA00023212"/>
    </source>
</evidence>
<evidence type="ECO:0000256" key="8">
    <source>
        <dbReference type="ARBA" id="ARBA00022475"/>
    </source>
</evidence>
<reference evidence="22 23" key="1">
    <citation type="submission" date="2014-04" db="EMBL/GenBank/DDBJ databases">
        <authorList>
            <consortium name="DOE Joint Genome Institute"/>
            <person name="Kuo A."/>
            <person name="Martino E."/>
            <person name="Perotto S."/>
            <person name="Kohler A."/>
            <person name="Nagy L.G."/>
            <person name="Floudas D."/>
            <person name="Copeland A."/>
            <person name="Barry K.W."/>
            <person name="Cichocki N."/>
            <person name="Veneault-Fourrey C."/>
            <person name="LaButti K."/>
            <person name="Lindquist E.A."/>
            <person name="Lipzen A."/>
            <person name="Lundell T."/>
            <person name="Morin E."/>
            <person name="Murat C."/>
            <person name="Sun H."/>
            <person name="Tunlid A."/>
            <person name="Henrissat B."/>
            <person name="Grigoriev I.V."/>
            <person name="Hibbett D.S."/>
            <person name="Martin F."/>
            <person name="Nordberg H.P."/>
            <person name="Cantor M.N."/>
            <person name="Hua S.X."/>
        </authorList>
    </citation>
    <scope>NUCLEOTIDE SEQUENCE [LARGE SCALE GENOMIC DNA]</scope>
    <source>
        <strain evidence="22 23">Zn</strain>
    </source>
</reference>
<feature type="compositionally biased region" description="Polar residues" evidence="19">
    <location>
        <begin position="909"/>
        <end position="920"/>
    </location>
</feature>
<keyword evidence="15" id="KW-0009">Actin-binding</keyword>
<dbReference type="Pfam" id="PF12763">
    <property type="entry name" value="EH"/>
    <property type="match status" value="2"/>
</dbReference>
<dbReference type="PROSITE" id="PS50222">
    <property type="entry name" value="EF_HAND_2"/>
    <property type="match status" value="1"/>
</dbReference>
<keyword evidence="13 18" id="KW-0175">Coiled coil</keyword>
<feature type="compositionally biased region" description="Basic and acidic residues" evidence="19">
    <location>
        <begin position="888"/>
        <end position="905"/>
    </location>
</feature>
<dbReference type="Proteomes" id="UP000054321">
    <property type="component" value="Unassembled WGS sequence"/>
</dbReference>
<evidence type="ECO:0000256" key="2">
    <source>
        <dbReference type="ARBA" id="ARBA00004134"/>
    </source>
</evidence>
<evidence type="ECO:0000256" key="14">
    <source>
        <dbReference type="ARBA" id="ARBA00023136"/>
    </source>
</evidence>
<comment type="subunit">
    <text evidence="5">Component of the PAN1 actin cytoskeleton-regulatory complex.</text>
</comment>
<feature type="compositionally biased region" description="Polar residues" evidence="19">
    <location>
        <begin position="33"/>
        <end position="42"/>
    </location>
</feature>
<dbReference type="GO" id="GO:0003779">
    <property type="term" value="F:actin binding"/>
    <property type="evidence" value="ECO:0007669"/>
    <property type="project" value="UniProtKB-KW"/>
</dbReference>
<dbReference type="InterPro" id="IPR011992">
    <property type="entry name" value="EF-hand-dom_pair"/>
</dbReference>
<dbReference type="Gene3D" id="1.10.238.10">
    <property type="entry name" value="EF-hand"/>
    <property type="match status" value="2"/>
</dbReference>
<reference evidence="23" key="2">
    <citation type="submission" date="2015-01" db="EMBL/GenBank/DDBJ databases">
        <title>Evolutionary Origins and Diversification of the Mycorrhizal Mutualists.</title>
        <authorList>
            <consortium name="DOE Joint Genome Institute"/>
            <consortium name="Mycorrhizal Genomics Consortium"/>
            <person name="Kohler A."/>
            <person name="Kuo A."/>
            <person name="Nagy L.G."/>
            <person name="Floudas D."/>
            <person name="Copeland A."/>
            <person name="Barry K.W."/>
            <person name="Cichocki N."/>
            <person name="Veneault-Fourrey C."/>
            <person name="LaButti K."/>
            <person name="Lindquist E.A."/>
            <person name="Lipzen A."/>
            <person name="Lundell T."/>
            <person name="Morin E."/>
            <person name="Murat C."/>
            <person name="Riley R."/>
            <person name="Ohm R."/>
            <person name="Sun H."/>
            <person name="Tunlid A."/>
            <person name="Henrissat B."/>
            <person name="Grigoriev I.V."/>
            <person name="Hibbett D.S."/>
            <person name="Martin F."/>
        </authorList>
    </citation>
    <scope>NUCLEOTIDE SEQUENCE [LARGE SCALE GENOMIC DNA]</scope>
    <source>
        <strain evidence="23">Zn</strain>
    </source>
</reference>
<feature type="compositionally biased region" description="Low complexity" evidence="19">
    <location>
        <begin position="107"/>
        <end position="134"/>
    </location>
</feature>
<dbReference type="EMBL" id="KN832873">
    <property type="protein sequence ID" value="KIN03836.1"/>
    <property type="molecule type" value="Genomic_DNA"/>
</dbReference>
<dbReference type="HOGENOM" id="CLU_001963_1_0_1"/>
<evidence type="ECO:0000256" key="17">
    <source>
        <dbReference type="ARBA" id="ARBA00025194"/>
    </source>
</evidence>
<dbReference type="SMART" id="SM00027">
    <property type="entry name" value="EH"/>
    <property type="match status" value="2"/>
</dbReference>
<dbReference type="InterPro" id="IPR003124">
    <property type="entry name" value="WH2_dom"/>
</dbReference>
<dbReference type="PANTHER" id="PTHR11216:SF173">
    <property type="entry name" value="ACTIN CYTOSKELETON-REGULATORY COMPLEX PROTEIN PAN1"/>
    <property type="match status" value="1"/>
</dbReference>
<evidence type="ECO:0000256" key="10">
    <source>
        <dbReference type="ARBA" id="ARBA00022583"/>
    </source>
</evidence>
<feature type="domain" description="EH" evidence="20">
    <location>
        <begin position="177"/>
        <end position="265"/>
    </location>
</feature>
<proteinExistence type="inferred from homology"/>
<feature type="domain" description="EF-hand" evidence="21">
    <location>
        <begin position="489"/>
        <end position="524"/>
    </location>
</feature>
<feature type="compositionally biased region" description="Basic and acidic residues" evidence="19">
    <location>
        <begin position="585"/>
        <end position="611"/>
    </location>
</feature>
<dbReference type="GO" id="GO:0010008">
    <property type="term" value="C:endosome membrane"/>
    <property type="evidence" value="ECO:0007669"/>
    <property type="project" value="UniProtKB-SubCell"/>
</dbReference>
<feature type="compositionally biased region" description="Pro residues" evidence="19">
    <location>
        <begin position="1196"/>
        <end position="1210"/>
    </location>
</feature>
<feature type="region of interest" description="Disordered" evidence="19">
    <location>
        <begin position="880"/>
        <end position="1444"/>
    </location>
</feature>
<evidence type="ECO:0000256" key="19">
    <source>
        <dbReference type="SAM" id="MobiDB-lite"/>
    </source>
</evidence>
<feature type="region of interest" description="Disordered" evidence="19">
    <location>
        <begin position="1"/>
        <end position="134"/>
    </location>
</feature>
<organism evidence="22 23">
    <name type="scientific">Oidiodendron maius (strain Zn)</name>
    <dbReference type="NCBI Taxonomy" id="913774"/>
    <lineage>
        <taxon>Eukaryota</taxon>
        <taxon>Fungi</taxon>
        <taxon>Dikarya</taxon>
        <taxon>Ascomycota</taxon>
        <taxon>Pezizomycotina</taxon>
        <taxon>Leotiomycetes</taxon>
        <taxon>Leotiomycetes incertae sedis</taxon>
        <taxon>Myxotrichaceae</taxon>
        <taxon>Oidiodendron</taxon>
    </lineage>
</organism>
<evidence type="ECO:0000256" key="15">
    <source>
        <dbReference type="ARBA" id="ARBA00023203"/>
    </source>
</evidence>
<dbReference type="GO" id="GO:0005886">
    <property type="term" value="C:plasma membrane"/>
    <property type="evidence" value="ECO:0007669"/>
    <property type="project" value="UniProtKB-SubCell"/>
</dbReference>
<keyword evidence="11" id="KW-0677">Repeat</keyword>
<evidence type="ECO:0000256" key="6">
    <source>
        <dbReference type="ARBA" id="ARBA00015110"/>
    </source>
</evidence>
<feature type="compositionally biased region" description="Low complexity" evidence="19">
    <location>
        <begin position="18"/>
        <end position="32"/>
    </location>
</feature>
<evidence type="ECO:0000259" key="21">
    <source>
        <dbReference type="PROSITE" id="PS50222"/>
    </source>
</evidence>
<feature type="compositionally biased region" description="Low complexity" evidence="19">
    <location>
        <begin position="60"/>
        <end position="96"/>
    </location>
</feature>
<dbReference type="InterPro" id="IPR002048">
    <property type="entry name" value="EF_hand_dom"/>
</dbReference>
<feature type="compositionally biased region" description="Basic and acidic residues" evidence="19">
    <location>
        <begin position="1077"/>
        <end position="1114"/>
    </location>
</feature>
<protein>
    <recommendedName>
        <fullName evidence="6">Actin cytoskeleton-regulatory complex protein PAN1</fullName>
    </recommendedName>
    <alternativeName>
        <fullName evidence="7">Actin cytoskeleton-regulatory complex protein pan1</fullName>
    </alternativeName>
</protein>
<evidence type="ECO:0000313" key="23">
    <source>
        <dbReference type="Proteomes" id="UP000054321"/>
    </source>
</evidence>
<evidence type="ECO:0000256" key="9">
    <source>
        <dbReference type="ARBA" id="ARBA00022490"/>
    </source>
</evidence>
<evidence type="ECO:0000256" key="12">
    <source>
        <dbReference type="ARBA" id="ARBA00022753"/>
    </source>
</evidence>
<dbReference type="PROSITE" id="PS50031">
    <property type="entry name" value="EH"/>
    <property type="match status" value="2"/>
</dbReference>
<evidence type="ECO:0000256" key="1">
    <source>
        <dbReference type="ARBA" id="ARBA00004125"/>
    </source>
</evidence>
<feature type="compositionally biased region" description="Basic and acidic residues" evidence="19">
    <location>
        <begin position="974"/>
        <end position="1006"/>
    </location>
</feature>
<feature type="compositionally biased region" description="Low complexity" evidence="19">
    <location>
        <begin position="1017"/>
        <end position="1034"/>
    </location>
</feature>
<accession>A0A0C3H6L5</accession>
<keyword evidence="9" id="KW-0963">Cytoplasm</keyword>
<dbReference type="CDD" id="cd00052">
    <property type="entry name" value="EH"/>
    <property type="match status" value="2"/>
</dbReference>
<dbReference type="SUPFAM" id="SSF47473">
    <property type="entry name" value="EF-hand"/>
    <property type="match status" value="2"/>
</dbReference>
<feature type="compositionally biased region" description="Polar residues" evidence="19">
    <location>
        <begin position="1171"/>
        <end position="1180"/>
    </location>
</feature>
<feature type="compositionally biased region" description="Acidic residues" evidence="19">
    <location>
        <begin position="1299"/>
        <end position="1319"/>
    </location>
</feature>
<feature type="compositionally biased region" description="Basic and acidic residues" evidence="19">
    <location>
        <begin position="1124"/>
        <end position="1150"/>
    </location>
</feature>
<dbReference type="FunCoup" id="A0A0C3H6L5">
    <property type="interactions" value="80"/>
</dbReference>
<evidence type="ECO:0000256" key="5">
    <source>
        <dbReference type="ARBA" id="ARBA00011159"/>
    </source>
</evidence>
<dbReference type="GO" id="GO:0016197">
    <property type="term" value="P:endosomal transport"/>
    <property type="evidence" value="ECO:0007669"/>
    <property type="project" value="TreeGrafter"/>
</dbReference>
<dbReference type="GO" id="GO:0006897">
    <property type="term" value="P:endocytosis"/>
    <property type="evidence" value="ECO:0007669"/>
    <property type="project" value="UniProtKB-KW"/>
</dbReference>
<keyword evidence="23" id="KW-1185">Reference proteome</keyword>
<evidence type="ECO:0000259" key="20">
    <source>
        <dbReference type="PROSITE" id="PS50031"/>
    </source>
</evidence>
<comment type="similarity">
    <text evidence="4">Belongs to the PAN1 family.</text>
</comment>
<keyword evidence="14" id="KW-0472">Membrane</keyword>
<dbReference type="InParanoid" id="A0A0C3H6L5"/>
<dbReference type="GO" id="GO:0005509">
    <property type="term" value="F:calcium ion binding"/>
    <property type="evidence" value="ECO:0007669"/>
    <property type="project" value="InterPro"/>
</dbReference>
<dbReference type="FunFam" id="1.10.238.10:FF:000349">
    <property type="entry name" value="Actin cytoskeleton-regulatory complex protein PAN1"/>
    <property type="match status" value="1"/>
</dbReference>
<feature type="domain" description="EH" evidence="20">
    <location>
        <begin position="456"/>
        <end position="545"/>
    </location>
</feature>
<keyword evidence="8" id="KW-1003">Cell membrane</keyword>
<gene>
    <name evidence="22" type="ORF">OIDMADRAFT_193759</name>
</gene>
<feature type="compositionally biased region" description="Pro residues" evidence="19">
    <location>
        <begin position="1360"/>
        <end position="1403"/>
    </location>
</feature>
<evidence type="ECO:0000313" key="22">
    <source>
        <dbReference type="EMBL" id="KIN03836.1"/>
    </source>
</evidence>
<dbReference type="PANTHER" id="PTHR11216">
    <property type="entry name" value="EH DOMAIN"/>
    <property type="match status" value="1"/>
</dbReference>
<dbReference type="Pfam" id="PF02205">
    <property type="entry name" value="WH2"/>
    <property type="match status" value="1"/>
</dbReference>
<feature type="region of interest" description="Disordered" evidence="19">
    <location>
        <begin position="583"/>
        <end position="639"/>
    </location>
</feature>
<sequence length="1444" mass="156920">MYSGSNSYLGGQSGRPGGPQQYGQAPQQQQPQSNAFLNTQPASYGAAPPLQQNFTGYPMQPQATGFQPQQLQQQTGFAGQQQLSQFNQAPQQQNFQTGAPPMPQMPLQYQNQSLAPQQQQQQTPTALPQKPQPTGFAQIADSFKAADSTPARGRRAEKPKTGVKIPTMRLSFITAQDQSKFEALFKSAVGDGQTLSGDKSRDLLLRSKLDGNTLSQIWMLSDTTRAGQLHFPEFALAMYLCNLKLVGKQLPSVLPENIKNEVSSMVDMINFGVADDVPEPVPKTNAPDFNIRQNAASPTIQQPQPVPSNSALLQAQMTGYPGQQQPGFGVGFQQPMQTGFNQQGGLQPNQNGFAGMTNPTATGYTGPRPPMPPMPTAFNPAQGISPTQTGMVAPLNAQPTGVPGQWGLVNTPATGLPNIDLLQSRMMPQQGREQGSFNTSGLTGNAVIPWAITKDEKTRYDSVFKAWDGFGKGFIGGDVAIEVFGQSGLEKLDLERVWTLADNGNKGRLNMDEFAVAMHLIYRKLNGYPLPARLPPELVPPSTRNFNDSVGAVKSLLSQESDLRKNSGATLLPQQTGVSYLKSRSFREDAQPGRFGRKDATVFKNNDDDVGYKSSARRRLGNGSPRPTSPSSTTSSEDLTLDQLRKKIREKQVLLDAIDFKHENAAEEDEALDRRDRRDAEDLYHRIRRIQEDIDAHPDAALRNVDSNAERRSLKRQLQTLTDKLPEIASQVRKAERSIAEARLELFRLKDAKEHPGSASAIVGTGPGGSITESDRLKARAKAMMQQRTAALTGKKIEVHDDDLAAPKRLEEENLKIRNEKENNERMVKDVEDSVRDFARGLEDNIKDGAEDSTSEHEKRRWEDGLGVEDEVKEFIFDLQRSSRATRVRTEERRTTRETPRETARYESPTISSRTESPVQKASPVTPGGTYSQYKTPEDRAAYIKQQAEQRMAERLAALGIKAPTKPGETAAQRTEREQAERATKIRQAEEEDAKREAERQARINEEQGITAPPQPSASTQQSAATPAAPQSTKKPPPPPSRKAARSDAGERRAQEEQRVLEEQKAQILATANLEDDAARQEAELHQEREAATARLKALEEQVKAGKVKKEEEKRRKKAAQAEAKQKEMRLAAQRAEIEAAQTRERELQRQLEAIENESSSDEEGPEEATPQASTPTLGSQELPETREIERKELSPPAPPTPVAVPPIPSPAVHTSLPVTSPETETKNPFFKRLGAQTNESVQAAAPPAPIATTAQAPTPAAQSYNPFHRLPANQESAKVASPATAAQTGPRPSRARPDDDDWSVVDSDKEDESSDEEGPGAGGARHLASILFGTMGPPRDLSAGAGSTPTSPAPAGGPSSPPPAPPMPSTGAPPPPPMPSTIAPPPPPMPISGPPLPPPMPATSPGGGSRPTGFLGEIQMGKKLRKTETQDRSGATVAGVVLD</sequence>
<dbReference type="OrthoDB" id="2015333at2759"/>
<dbReference type="GO" id="GO:0030479">
    <property type="term" value="C:actin cortical patch"/>
    <property type="evidence" value="ECO:0007669"/>
    <property type="project" value="UniProtKB-SubCell"/>
</dbReference>
<comment type="function">
    <text evidence="17">Component of the PAN1 actin cytoskeleton-regulatory complex required for the internalization of endosomes during actin-coupled endocytosis. The complex links the site of endocytosis to the cell membrane-associated actin cytoskeleton. Mediates uptake of external molecules and vacuolar degradation of plasma membrane proteins. Plays a role in the proper organization of the cell membrane-associated actin cytoskeleton and promotes its destabilization.</text>
</comment>
<evidence type="ECO:0000256" key="7">
    <source>
        <dbReference type="ARBA" id="ARBA00020728"/>
    </source>
</evidence>
<name>A0A0C3H6L5_OIDMZ</name>
<evidence type="ECO:0000256" key="13">
    <source>
        <dbReference type="ARBA" id="ARBA00023054"/>
    </source>
</evidence>
<evidence type="ECO:0000256" key="3">
    <source>
        <dbReference type="ARBA" id="ARBA00004413"/>
    </source>
</evidence>
<feature type="region of interest" description="Disordered" evidence="19">
    <location>
        <begin position="842"/>
        <end position="862"/>
    </location>
</feature>
<evidence type="ECO:0000256" key="4">
    <source>
        <dbReference type="ARBA" id="ARBA00009351"/>
    </source>
</evidence>
<feature type="compositionally biased region" description="Acidic residues" evidence="19">
    <location>
        <begin position="1155"/>
        <end position="1167"/>
    </location>
</feature>
<feature type="compositionally biased region" description="Basic and acidic residues" evidence="19">
    <location>
        <begin position="1184"/>
        <end position="1194"/>
    </location>
</feature>
<comment type="subcellular location">
    <subcellularLocation>
        <location evidence="3">Cell membrane</location>
        <topology evidence="3">Peripheral membrane protein</topology>
        <orientation evidence="3">Cytoplasmic side</orientation>
    </subcellularLocation>
    <subcellularLocation>
        <location evidence="2">Cytoplasm</location>
        <location evidence="2">Cytoskeleton</location>
        <location evidence="2">Actin patch</location>
    </subcellularLocation>
    <subcellularLocation>
        <location evidence="1">Endosome membrane</location>
        <topology evidence="1">Peripheral membrane protein</topology>
        <orientation evidence="1">Cytoplasmic side</orientation>
    </subcellularLocation>
</comment>
<feature type="coiled-coil region" evidence="18">
    <location>
        <begin position="704"/>
        <end position="752"/>
    </location>
</feature>
<dbReference type="STRING" id="913774.A0A0C3H6L5"/>
<keyword evidence="10" id="KW-0254">Endocytosis</keyword>
<feature type="compositionally biased region" description="Low complexity" evidence="19">
    <location>
        <begin position="624"/>
        <end position="636"/>
    </location>
</feature>
<feature type="compositionally biased region" description="Basic and acidic residues" evidence="19">
    <location>
        <begin position="1045"/>
        <end position="1065"/>
    </location>
</feature>
<feature type="compositionally biased region" description="Low complexity" evidence="19">
    <location>
        <begin position="1343"/>
        <end position="1359"/>
    </location>
</feature>
<evidence type="ECO:0000256" key="18">
    <source>
        <dbReference type="SAM" id="Coils"/>
    </source>
</evidence>
<keyword evidence="16" id="KW-0206">Cytoskeleton</keyword>
<keyword evidence="12" id="KW-0967">Endosome</keyword>
<dbReference type="InterPro" id="IPR000261">
    <property type="entry name" value="EH_dom"/>
</dbReference>